<evidence type="ECO:0000313" key="3">
    <source>
        <dbReference type="EMBL" id="KAF2123589.1"/>
    </source>
</evidence>
<dbReference type="InterPro" id="IPR027640">
    <property type="entry name" value="Kinesin-like_fam"/>
</dbReference>
<name>A0A6A5ZVN2_9PLEO</name>
<evidence type="ECO:0000259" key="2">
    <source>
        <dbReference type="SMART" id="SM00129"/>
    </source>
</evidence>
<reference evidence="3" key="1">
    <citation type="journal article" date="2020" name="Stud. Mycol.">
        <title>101 Dothideomycetes genomes: a test case for predicting lifestyles and emergence of pathogens.</title>
        <authorList>
            <person name="Haridas S."/>
            <person name="Albert R."/>
            <person name="Binder M."/>
            <person name="Bloem J."/>
            <person name="Labutti K."/>
            <person name="Salamov A."/>
            <person name="Andreopoulos B."/>
            <person name="Baker S."/>
            <person name="Barry K."/>
            <person name="Bills G."/>
            <person name="Bluhm B."/>
            <person name="Cannon C."/>
            <person name="Castanera R."/>
            <person name="Culley D."/>
            <person name="Daum C."/>
            <person name="Ezra D."/>
            <person name="Gonzalez J."/>
            <person name="Henrissat B."/>
            <person name="Kuo A."/>
            <person name="Liang C."/>
            <person name="Lipzen A."/>
            <person name="Lutzoni F."/>
            <person name="Magnuson J."/>
            <person name="Mondo S."/>
            <person name="Nolan M."/>
            <person name="Ohm R."/>
            <person name="Pangilinan J."/>
            <person name="Park H.-J."/>
            <person name="Ramirez L."/>
            <person name="Alfaro M."/>
            <person name="Sun H."/>
            <person name="Tritt A."/>
            <person name="Yoshinaga Y."/>
            <person name="Zwiers L.-H."/>
            <person name="Turgeon B."/>
            <person name="Goodwin S."/>
            <person name="Spatafora J."/>
            <person name="Crous P."/>
            <person name="Grigoriev I."/>
        </authorList>
    </citation>
    <scope>NUCLEOTIDE SEQUENCE</scope>
    <source>
        <strain evidence="3">CBS 119687</strain>
    </source>
</reference>
<feature type="domain" description="Kinesin motor" evidence="2">
    <location>
        <begin position="81"/>
        <end position="415"/>
    </location>
</feature>
<dbReference type="Gene3D" id="3.40.850.10">
    <property type="entry name" value="Kinesin motor domain"/>
    <property type="match status" value="1"/>
</dbReference>
<feature type="region of interest" description="Disordered" evidence="1">
    <location>
        <begin position="318"/>
        <end position="340"/>
    </location>
</feature>
<dbReference type="SMART" id="SM00129">
    <property type="entry name" value="KISc"/>
    <property type="match status" value="1"/>
</dbReference>
<dbReference type="GO" id="GO:0003777">
    <property type="term" value="F:microtubule motor activity"/>
    <property type="evidence" value="ECO:0007669"/>
    <property type="project" value="InterPro"/>
</dbReference>
<organism evidence="3 4">
    <name type="scientific">Dothidotthia symphoricarpi CBS 119687</name>
    <dbReference type="NCBI Taxonomy" id="1392245"/>
    <lineage>
        <taxon>Eukaryota</taxon>
        <taxon>Fungi</taxon>
        <taxon>Dikarya</taxon>
        <taxon>Ascomycota</taxon>
        <taxon>Pezizomycotina</taxon>
        <taxon>Dothideomycetes</taxon>
        <taxon>Pleosporomycetidae</taxon>
        <taxon>Pleosporales</taxon>
        <taxon>Dothidotthiaceae</taxon>
        <taxon>Dothidotthia</taxon>
    </lineage>
</organism>
<feature type="compositionally biased region" description="Basic and acidic residues" evidence="1">
    <location>
        <begin position="331"/>
        <end position="340"/>
    </location>
</feature>
<dbReference type="Proteomes" id="UP000799771">
    <property type="component" value="Unassembled WGS sequence"/>
</dbReference>
<dbReference type="GO" id="GO:0008017">
    <property type="term" value="F:microtubule binding"/>
    <property type="evidence" value="ECO:0007669"/>
    <property type="project" value="InterPro"/>
</dbReference>
<dbReference type="PANTHER" id="PTHR24115">
    <property type="entry name" value="KINESIN-RELATED"/>
    <property type="match status" value="1"/>
</dbReference>
<dbReference type="GO" id="GO:0007018">
    <property type="term" value="P:microtubule-based movement"/>
    <property type="evidence" value="ECO:0007669"/>
    <property type="project" value="InterPro"/>
</dbReference>
<protein>
    <submittedName>
        <fullName evidence="3">P-loop containing nucleoside triphosphate hydrolase protein</fullName>
    </submittedName>
</protein>
<proteinExistence type="predicted"/>
<keyword evidence="4" id="KW-1185">Reference proteome</keyword>
<dbReference type="InterPro" id="IPR027417">
    <property type="entry name" value="P-loop_NTPase"/>
</dbReference>
<dbReference type="InterPro" id="IPR001752">
    <property type="entry name" value="Kinesin_motor_dom"/>
</dbReference>
<dbReference type="Pfam" id="PF00225">
    <property type="entry name" value="Kinesin"/>
    <property type="match status" value="1"/>
</dbReference>
<dbReference type="GO" id="GO:0005874">
    <property type="term" value="C:microtubule"/>
    <property type="evidence" value="ECO:0007669"/>
    <property type="project" value="TreeGrafter"/>
</dbReference>
<dbReference type="GO" id="GO:0005524">
    <property type="term" value="F:ATP binding"/>
    <property type="evidence" value="ECO:0007669"/>
    <property type="project" value="InterPro"/>
</dbReference>
<dbReference type="GeneID" id="54407471"/>
<dbReference type="GO" id="GO:0016887">
    <property type="term" value="F:ATP hydrolysis activity"/>
    <property type="evidence" value="ECO:0007669"/>
    <property type="project" value="TreeGrafter"/>
</dbReference>
<gene>
    <name evidence="3" type="ORF">P153DRAFT_361913</name>
</gene>
<dbReference type="SUPFAM" id="SSF52540">
    <property type="entry name" value="P-loop containing nucleoside triphosphate hydrolases"/>
    <property type="match status" value="1"/>
</dbReference>
<dbReference type="EMBL" id="ML977525">
    <property type="protein sequence ID" value="KAF2123589.1"/>
    <property type="molecule type" value="Genomic_DNA"/>
</dbReference>
<sequence length="415" mass="46122">MVDTRLDMLVDRLEAARMKLSNLNLAREDGAALDDPVYRDLIGELSSVQKDYFKFIEQDDQERLAVAEMQVSYQKKQEAEENHKTIQLLREEQLARGSCVRAVVVFKPSSPNANPTLHIEDNNTIALGSESYTFDRIFNPGFKINDISQYLEHTCGPSGTGKTRLMIRGEDEGVATSLVCNMVNRYTSNASIKYQGTWSAKGSVTLKVIEVYNNRLSDFLVQTIPGSKDSNSGVKILGSSFYKDEAGSHPITERNVKQPQDLQSTLTEINKFRASKPTRQNPTGSSRSHLLLIFTLNLEHRSSGLVFVDLAGTEAVDAAPSDGKGQSSGQESKKINQEGSHIRDDLYQLRAVIRTLNKKAPYNDGNRKLLAALKPYLQSTHVTYVVTAALDGQVKPLQETLKHAVEAMRVKAKET</sequence>
<keyword evidence="3" id="KW-0378">Hydrolase</keyword>
<evidence type="ECO:0000256" key="1">
    <source>
        <dbReference type="SAM" id="MobiDB-lite"/>
    </source>
</evidence>
<accession>A0A6A5ZVN2</accession>
<dbReference type="AlphaFoldDB" id="A0A6A5ZVN2"/>
<dbReference type="InterPro" id="IPR036961">
    <property type="entry name" value="Kinesin_motor_dom_sf"/>
</dbReference>
<dbReference type="RefSeq" id="XP_033517983.1">
    <property type="nucleotide sequence ID" value="XM_033667039.1"/>
</dbReference>
<evidence type="ECO:0000313" key="4">
    <source>
        <dbReference type="Proteomes" id="UP000799771"/>
    </source>
</evidence>
<dbReference type="GO" id="GO:0005871">
    <property type="term" value="C:kinesin complex"/>
    <property type="evidence" value="ECO:0007669"/>
    <property type="project" value="TreeGrafter"/>
</dbReference>